<dbReference type="VEuPathDB" id="FungiDB:M747DRAFT_315913"/>
<dbReference type="FunFam" id="3.40.50.2000:FF:000035">
    <property type="entry name" value="Trehalose-6-phosphate synthase"/>
    <property type="match status" value="1"/>
</dbReference>
<dbReference type="Gene3D" id="2.40.50.140">
    <property type="entry name" value="Nucleic acid-binding proteins"/>
    <property type="match status" value="1"/>
</dbReference>
<dbReference type="CDD" id="cd00364">
    <property type="entry name" value="Ribosomal_uS17"/>
    <property type="match status" value="1"/>
</dbReference>
<keyword evidence="4" id="KW-0328">Glycosyltransferase</keyword>
<evidence type="ECO:0000256" key="10">
    <source>
        <dbReference type="ARBA" id="ARBA00048039"/>
    </source>
</evidence>
<feature type="region of interest" description="Disordered" evidence="12">
    <location>
        <begin position="815"/>
        <end position="837"/>
    </location>
</feature>
<dbReference type="Gene3D" id="3.40.50.2000">
    <property type="entry name" value="Glycogen Phosphorylase B"/>
    <property type="match status" value="2"/>
</dbReference>
<dbReference type="Proteomes" id="UP000068243">
    <property type="component" value="Unassembled WGS sequence"/>
</dbReference>
<dbReference type="GO" id="GO:0005946">
    <property type="term" value="C:alpha,alpha-trehalose-phosphate synthase complex (UDP-forming)"/>
    <property type="evidence" value="ECO:0007669"/>
    <property type="project" value="TreeGrafter"/>
</dbReference>
<feature type="region of interest" description="Disordered" evidence="12">
    <location>
        <begin position="643"/>
        <end position="662"/>
    </location>
</feature>
<reference evidence="14" key="1">
    <citation type="journal article" date="2016" name="Genome Announc.">
        <title>Draft genome sequence of Aspergillus niger strain An76.</title>
        <authorList>
            <person name="Gong W."/>
            <person name="Cheng Z."/>
            <person name="Zhang H."/>
            <person name="Liu L."/>
            <person name="Gao P."/>
            <person name="Wang L."/>
        </authorList>
    </citation>
    <scope>NUCLEOTIDE SEQUENCE [LARGE SCALE GENOMIC DNA]</scope>
    <source>
        <strain evidence="14">An76</strain>
    </source>
</reference>
<name>A0A100IQ14_ASPNG</name>
<evidence type="ECO:0000256" key="12">
    <source>
        <dbReference type="SAM" id="MobiDB-lite"/>
    </source>
</evidence>
<dbReference type="InterPro" id="IPR000266">
    <property type="entry name" value="Ribosomal_uS17"/>
</dbReference>
<proteinExistence type="inferred from homology"/>
<dbReference type="GO" id="GO:0006412">
    <property type="term" value="P:translation"/>
    <property type="evidence" value="ECO:0007669"/>
    <property type="project" value="InterPro"/>
</dbReference>
<feature type="compositionally biased region" description="Low complexity" evidence="12">
    <location>
        <begin position="678"/>
        <end position="699"/>
    </location>
</feature>
<protein>
    <recommendedName>
        <fullName evidence="3">alpha,alpha-trehalose-phosphate synthase (UDP-forming)</fullName>
        <ecNumber evidence="3">2.4.1.15</ecNumber>
    </recommendedName>
    <alternativeName>
        <fullName evidence="9">UDP-glucose-glucosephosphate glucosyltransferase</fullName>
    </alternativeName>
</protein>
<comment type="similarity">
    <text evidence="1">Belongs to the glycosyltransferase 20 family.</text>
</comment>
<dbReference type="NCBIfam" id="TIGR02400">
    <property type="entry name" value="trehalose_OtsA"/>
    <property type="match status" value="1"/>
</dbReference>
<keyword evidence="6" id="KW-0689">Ribosomal protein</keyword>
<dbReference type="FunFam" id="3.40.50.2000:FF:000007">
    <property type="entry name" value="Trehalose-6-phosphate synthase"/>
    <property type="match status" value="1"/>
</dbReference>
<organism evidence="13 14">
    <name type="scientific">Aspergillus niger</name>
    <dbReference type="NCBI Taxonomy" id="5061"/>
    <lineage>
        <taxon>Eukaryota</taxon>
        <taxon>Fungi</taxon>
        <taxon>Dikarya</taxon>
        <taxon>Ascomycota</taxon>
        <taxon>Pezizomycotina</taxon>
        <taxon>Eurotiomycetes</taxon>
        <taxon>Eurotiomycetidae</taxon>
        <taxon>Eurotiales</taxon>
        <taxon>Aspergillaceae</taxon>
        <taxon>Aspergillus</taxon>
        <taxon>Aspergillus subgen. Circumdati</taxon>
    </lineage>
</organism>
<evidence type="ECO:0000256" key="5">
    <source>
        <dbReference type="ARBA" id="ARBA00022679"/>
    </source>
</evidence>
<dbReference type="InterPro" id="IPR001830">
    <property type="entry name" value="Glyco_trans_20"/>
</dbReference>
<keyword evidence="5" id="KW-0808">Transferase</keyword>
<dbReference type="CDD" id="cd03788">
    <property type="entry name" value="GT20_TPS"/>
    <property type="match status" value="1"/>
</dbReference>
<comment type="catalytic activity">
    <reaction evidence="10">
        <text>D-glucose 6-phosphate + UDP-alpha-D-glucose = alpha,alpha-trehalose 6-phosphate + UDP + H(+)</text>
        <dbReference type="Rhea" id="RHEA:18889"/>
        <dbReference type="ChEBI" id="CHEBI:15378"/>
        <dbReference type="ChEBI" id="CHEBI:58223"/>
        <dbReference type="ChEBI" id="CHEBI:58429"/>
        <dbReference type="ChEBI" id="CHEBI:58885"/>
        <dbReference type="ChEBI" id="CHEBI:61548"/>
        <dbReference type="EC" id="2.4.1.15"/>
    </reaction>
</comment>
<comment type="similarity">
    <text evidence="2">Belongs to the universal ribosomal protein uS17 family.</text>
</comment>
<feature type="compositionally biased region" description="Low complexity" evidence="12">
    <location>
        <begin position="643"/>
        <end position="656"/>
    </location>
</feature>
<dbReference type="AlphaFoldDB" id="A0A100IQ14"/>
<evidence type="ECO:0000256" key="2">
    <source>
        <dbReference type="ARBA" id="ARBA00010254"/>
    </source>
</evidence>
<dbReference type="VEuPathDB" id="FungiDB:ASPNIDRAFT2_1043184"/>
<dbReference type="PANTHER" id="PTHR10788:SF106">
    <property type="entry name" value="BCDNA.GH08860"/>
    <property type="match status" value="1"/>
</dbReference>
<comment type="caution">
    <text evidence="13">The sequence shown here is derived from an EMBL/GenBank/DDBJ whole genome shotgun (WGS) entry which is preliminary data.</text>
</comment>
<evidence type="ECO:0000256" key="7">
    <source>
        <dbReference type="ARBA" id="ARBA00023274"/>
    </source>
</evidence>
<evidence type="ECO:0000256" key="9">
    <source>
        <dbReference type="ARBA" id="ARBA00029654"/>
    </source>
</evidence>
<dbReference type="VEuPathDB" id="FungiDB:An08g10510"/>
<keyword evidence="7" id="KW-0687">Ribonucleoprotein</keyword>
<gene>
    <name evidence="13" type="ORF">ABL_07929</name>
</gene>
<accession>A0A100IQ14</accession>
<comment type="pathway">
    <text evidence="8">Carbohydrate biosynthesis.</text>
</comment>
<dbReference type="GO" id="GO:0034605">
    <property type="term" value="P:cellular response to heat"/>
    <property type="evidence" value="ECO:0007669"/>
    <property type="project" value="TreeGrafter"/>
</dbReference>
<comment type="function">
    <text evidence="11">Synthase catalytic subunit of the trehalose synthase complex that catalyzes the production of trehalose from glucose-6-phosphate and UDP-alpha-D-glucose in a two step process.</text>
</comment>
<dbReference type="GO" id="GO:0005840">
    <property type="term" value="C:ribosome"/>
    <property type="evidence" value="ECO:0007669"/>
    <property type="project" value="UniProtKB-KW"/>
</dbReference>
<dbReference type="Pfam" id="PF00366">
    <property type="entry name" value="Ribosomal_S17"/>
    <property type="match status" value="1"/>
</dbReference>
<dbReference type="VEuPathDB" id="FungiDB:ATCC64974_98360"/>
<evidence type="ECO:0000256" key="3">
    <source>
        <dbReference type="ARBA" id="ARBA00012538"/>
    </source>
</evidence>
<dbReference type="GO" id="GO:0003825">
    <property type="term" value="F:alpha,alpha-trehalose-phosphate synthase (UDP-forming) activity"/>
    <property type="evidence" value="ECO:0007669"/>
    <property type="project" value="UniProtKB-EC"/>
</dbReference>
<dbReference type="OrthoDB" id="755951at2759"/>
<dbReference type="SUPFAM" id="SSF50249">
    <property type="entry name" value="Nucleic acid-binding proteins"/>
    <property type="match status" value="1"/>
</dbReference>
<dbReference type="InterPro" id="IPR012766">
    <property type="entry name" value="Trehalose_OtsA"/>
</dbReference>
<dbReference type="GO" id="GO:1990904">
    <property type="term" value="C:ribonucleoprotein complex"/>
    <property type="evidence" value="ECO:0007669"/>
    <property type="project" value="UniProtKB-KW"/>
</dbReference>
<feature type="region of interest" description="Disordered" evidence="12">
    <location>
        <begin position="675"/>
        <end position="710"/>
    </location>
</feature>
<dbReference type="GO" id="GO:0005992">
    <property type="term" value="P:trehalose biosynthetic process"/>
    <property type="evidence" value="ECO:0007669"/>
    <property type="project" value="InterPro"/>
</dbReference>
<dbReference type="VEuPathDB" id="FungiDB:M747DRAFT_296606"/>
<dbReference type="SUPFAM" id="SSF53756">
    <property type="entry name" value="UDP-Glycosyltransferase/glycogen phosphorylase"/>
    <property type="match status" value="1"/>
</dbReference>
<dbReference type="VEuPathDB" id="FungiDB:ASPNIDRAFT2_1180293"/>
<feature type="region of interest" description="Disordered" evidence="12">
    <location>
        <begin position="486"/>
        <end position="516"/>
    </location>
</feature>
<evidence type="ECO:0000256" key="11">
    <source>
        <dbReference type="ARBA" id="ARBA00055795"/>
    </source>
</evidence>
<dbReference type="GO" id="GO:0005829">
    <property type="term" value="C:cytosol"/>
    <property type="evidence" value="ECO:0007669"/>
    <property type="project" value="TreeGrafter"/>
</dbReference>
<sequence length="855" mass="96632">MPSLENPTFQSEARLLLVSNRLPITIKRSDDGRYDFSMSSGGLVSGLSGLSKSTTFQWYGWPGLEVPEEEIPVVKQRLKQEYNAVPVFIDDELADRHYNGFSNSILWPLFHYHPGEITFDESAWEAYKEANRLFAKAVAKEVQDGDLIWVHDYHLMLLPEMLREEIGHSKENVKIGFFLHTPFPSSEIYRILPVRNELLLGVLHCDLIGFHTYDYTRHFLSACSRLLGLTTTPNGIEFQGKIIACGAFPIGIDPEKFEEGLKKEKVQKRIAMLEQKFQGVKLMVGVDRLDYIKGVPQKLHALEVFLSDHPEWVGKVVLVQVAVPSRQDVEEYQNLRAVVNELVGRINGKFGTVEFMPIHFLHKSVNFDELIALYAVSDACIVSSTRDGMNLVAYEYIATQKKRHGVLVLSEFAGAAQSLNGSIIINPWNTEELAGAYQEAVTMSDEQRALNFSKLDKYVNKYTSAFWGQSFVTELTRISEHSAEKFHAKKASFSDNNSENGERSNGVDTPDQEQVAQGLHFADTLRRMRGEEWDAKYANMPEISEILGELIRGRDAPPAWTASLAASPITLNFSRRIPKADNSCRTRCPAPPQRLQKLPSKRIDLAVLPPQHHLYNQRSIRSFKYTTTMRPANFLRALQPLRSSMMRSTTTTSSTTAPSLYQTTLRSLTTTVPRLNEQQQQQPQQQEADLSSSTTTTTTAVPPSLRSYPYKTKTGTVVSVGRMDRTVRVSHRHTIWDAHIQKPYPKITNYLVSDPRNSLREGDVIEFSSGYPKSRNVRHVVERIIAPFGSAIEDRPAVLTREERDAERAAKRAAKWERREARRAEAGVSESEGKGGEHVGRIRRLVLERTGGVEV</sequence>
<dbReference type="EC" id="2.4.1.15" evidence="3"/>
<dbReference type="EMBL" id="BCMY01000015">
    <property type="protein sequence ID" value="GAQ45268.1"/>
    <property type="molecule type" value="Genomic_DNA"/>
</dbReference>
<evidence type="ECO:0000256" key="8">
    <source>
        <dbReference type="ARBA" id="ARBA00024331"/>
    </source>
</evidence>
<evidence type="ECO:0000256" key="6">
    <source>
        <dbReference type="ARBA" id="ARBA00022980"/>
    </source>
</evidence>
<dbReference type="GO" id="GO:0003735">
    <property type="term" value="F:structural constituent of ribosome"/>
    <property type="evidence" value="ECO:0007669"/>
    <property type="project" value="InterPro"/>
</dbReference>
<evidence type="ECO:0000313" key="13">
    <source>
        <dbReference type="EMBL" id="GAQ45268.1"/>
    </source>
</evidence>
<dbReference type="GO" id="GO:0004805">
    <property type="term" value="F:trehalose-phosphatase activity"/>
    <property type="evidence" value="ECO:0007669"/>
    <property type="project" value="TreeGrafter"/>
</dbReference>
<dbReference type="VEuPathDB" id="FungiDB:ATCC64974_98370"/>
<evidence type="ECO:0000256" key="1">
    <source>
        <dbReference type="ARBA" id="ARBA00008799"/>
    </source>
</evidence>
<dbReference type="Pfam" id="PF00982">
    <property type="entry name" value="Glyco_transf_20"/>
    <property type="match status" value="1"/>
</dbReference>
<evidence type="ECO:0000313" key="14">
    <source>
        <dbReference type="Proteomes" id="UP000068243"/>
    </source>
</evidence>
<evidence type="ECO:0000256" key="4">
    <source>
        <dbReference type="ARBA" id="ARBA00022676"/>
    </source>
</evidence>
<dbReference type="InterPro" id="IPR012340">
    <property type="entry name" value="NA-bd_OB-fold"/>
</dbReference>
<dbReference type="PANTHER" id="PTHR10788">
    <property type="entry name" value="TREHALOSE-6-PHOSPHATE SYNTHASE"/>
    <property type="match status" value="1"/>
</dbReference>
<dbReference type="VEuPathDB" id="FungiDB:An08g10500"/>